<evidence type="ECO:0000313" key="3">
    <source>
        <dbReference type="Proteomes" id="UP000789524"/>
    </source>
</evidence>
<reference evidence="2" key="1">
    <citation type="submission" date="2021-09" db="EMBL/GenBank/DDBJ databases">
        <authorList>
            <person name="Martin H S."/>
        </authorList>
    </citation>
    <scope>NUCLEOTIDE SEQUENCE</scope>
</reference>
<comment type="caution">
    <text evidence="2">The sequence shown here is derived from an EMBL/GenBank/DDBJ whole genome shotgun (WGS) entry which is preliminary data.</text>
</comment>
<gene>
    <name evidence="2" type="ORF">DCHRY22_LOCUS2413</name>
</gene>
<organism evidence="2 3">
    <name type="scientific">Danaus chrysippus</name>
    <name type="common">African queen</name>
    <dbReference type="NCBI Taxonomy" id="151541"/>
    <lineage>
        <taxon>Eukaryota</taxon>
        <taxon>Metazoa</taxon>
        <taxon>Ecdysozoa</taxon>
        <taxon>Arthropoda</taxon>
        <taxon>Hexapoda</taxon>
        <taxon>Insecta</taxon>
        <taxon>Pterygota</taxon>
        <taxon>Neoptera</taxon>
        <taxon>Endopterygota</taxon>
        <taxon>Lepidoptera</taxon>
        <taxon>Glossata</taxon>
        <taxon>Ditrysia</taxon>
        <taxon>Papilionoidea</taxon>
        <taxon>Nymphalidae</taxon>
        <taxon>Danainae</taxon>
        <taxon>Danaini</taxon>
        <taxon>Danaina</taxon>
        <taxon>Danaus</taxon>
        <taxon>Anosia</taxon>
    </lineage>
</organism>
<dbReference type="Proteomes" id="UP000789524">
    <property type="component" value="Unassembled WGS sequence"/>
</dbReference>
<feature type="region of interest" description="Disordered" evidence="1">
    <location>
        <begin position="46"/>
        <end position="103"/>
    </location>
</feature>
<keyword evidence="3" id="KW-1185">Reference proteome</keyword>
<dbReference type="AlphaFoldDB" id="A0A8J2VQV1"/>
<sequence>MVIARRGDVTHSGRVETYRGEDIHRRELRMRRRYDDAVNTVWSRRCRTPPRTCTGSDPLEPPPHTRGATAVIHADRPAHVTPAHSHGTGGEGSPAHHTVGCDL</sequence>
<accession>A0A8J2VQV1</accession>
<dbReference type="EMBL" id="CAKASE010000045">
    <property type="protein sequence ID" value="CAG9560811.1"/>
    <property type="molecule type" value="Genomic_DNA"/>
</dbReference>
<name>A0A8J2VQV1_9NEOP</name>
<evidence type="ECO:0000256" key="1">
    <source>
        <dbReference type="SAM" id="MobiDB-lite"/>
    </source>
</evidence>
<proteinExistence type="predicted"/>
<evidence type="ECO:0000313" key="2">
    <source>
        <dbReference type="EMBL" id="CAG9560811.1"/>
    </source>
</evidence>
<protein>
    <submittedName>
        <fullName evidence="2">(African queen) hypothetical protein</fullName>
    </submittedName>
</protein>